<keyword evidence="4 10" id="KW-0863">Zinc-finger</keyword>
<evidence type="ECO:0000313" key="16">
    <source>
        <dbReference type="Proteomes" id="UP000075886"/>
    </source>
</evidence>
<feature type="domain" description="C2H2-type" evidence="13">
    <location>
        <begin position="320"/>
        <end position="342"/>
    </location>
</feature>
<feature type="compositionally biased region" description="Basic and acidic residues" evidence="12">
    <location>
        <begin position="342"/>
        <end position="356"/>
    </location>
</feature>
<evidence type="ECO:0000256" key="11">
    <source>
        <dbReference type="PROSITE-ProRule" id="PRU01263"/>
    </source>
</evidence>
<feature type="domain" description="C2H2-type" evidence="13">
    <location>
        <begin position="391"/>
        <end position="420"/>
    </location>
</feature>
<feature type="domain" description="C2H2-type" evidence="13">
    <location>
        <begin position="365"/>
        <end position="392"/>
    </location>
</feature>
<feature type="domain" description="C2H2-type" evidence="13">
    <location>
        <begin position="421"/>
        <end position="448"/>
    </location>
</feature>
<evidence type="ECO:0000256" key="9">
    <source>
        <dbReference type="ARBA" id="ARBA00023242"/>
    </source>
</evidence>
<dbReference type="GO" id="GO:0003677">
    <property type="term" value="F:DNA binding"/>
    <property type="evidence" value="ECO:0007669"/>
    <property type="project" value="UniProtKB-KW"/>
</dbReference>
<evidence type="ECO:0000259" key="13">
    <source>
        <dbReference type="PROSITE" id="PS50157"/>
    </source>
</evidence>
<keyword evidence="8" id="KW-0804">Transcription</keyword>
<dbReference type="SMART" id="SM00355">
    <property type="entry name" value="ZnF_C2H2"/>
    <property type="match status" value="8"/>
</dbReference>
<dbReference type="EMBL" id="AXCN02002096">
    <property type="status" value="NOT_ANNOTATED_CDS"/>
    <property type="molecule type" value="Genomic_DNA"/>
</dbReference>
<evidence type="ECO:0000256" key="12">
    <source>
        <dbReference type="SAM" id="MobiDB-lite"/>
    </source>
</evidence>
<sequence>MRKKSGSVCRFCLSGAGKLSSIFHHPTIDIPNIVRVITELKVSASDPYSNLICNKCTGIISSIVEFRTRCIDSFKKSVKMLPSSAELNEPKEREAKTLQVEFIECDPPTEYLDDYVKEENYVMESDADMNQEPSISVDTAGRHSTKLEEQQDQEEKTDTDEQIKSDVAETVICAHCGEEFSGKKSLNYHVKSDHADDDKPKIRKCLFCPKTYSSYHLLEYHLYFHPQKVWHCPYCDKETMKKALFIDHLRVHANEEFYNCEDCNKSFPALKQLTVHNRTHQARRGGNRDSKAKGTTNSGKRGRPAKSVPKVLPPPNPVTYDCEVCGMKLKTKSNYTNHRKSHDWSAKEKKPAAAEDTKSTSRRVYLCNICGQHCKSSSNLTVHIRRHIGQFICECSVCGKGFPRRSDLEMHMRKHTGEKPFICSTCGRTFSRLDRLRIHTRTHTGEKPYQCPCGRAYAQVQVNQVLIPTKGS</sequence>
<protein>
    <recommendedName>
        <fullName evidence="17">Protein krueppel</fullName>
    </recommendedName>
</protein>
<feature type="region of interest" description="Disordered" evidence="12">
    <location>
        <begin position="336"/>
        <end position="356"/>
    </location>
</feature>
<name>A0A182QMK1_9DIPT</name>
<dbReference type="InterPro" id="IPR036236">
    <property type="entry name" value="Znf_C2H2_sf"/>
</dbReference>
<feature type="binding site" evidence="11">
    <location>
        <position position="9"/>
    </location>
    <ligand>
        <name>Zn(2+)</name>
        <dbReference type="ChEBI" id="CHEBI:29105"/>
    </ligand>
</feature>
<dbReference type="Gene3D" id="3.40.1800.20">
    <property type="match status" value="1"/>
</dbReference>
<evidence type="ECO:0000259" key="14">
    <source>
        <dbReference type="PROSITE" id="PS51915"/>
    </source>
</evidence>
<dbReference type="PANTHER" id="PTHR47772:SF13">
    <property type="entry name" value="GASTRULA ZINC FINGER PROTEIN XLCGF49.1-LIKE-RELATED"/>
    <property type="match status" value="1"/>
</dbReference>
<feature type="region of interest" description="Disordered" evidence="12">
    <location>
        <begin position="125"/>
        <end position="162"/>
    </location>
</feature>
<keyword evidence="16" id="KW-1185">Reference proteome</keyword>
<dbReference type="InterPro" id="IPR050636">
    <property type="entry name" value="C2H2-ZF_domain-containing"/>
</dbReference>
<evidence type="ECO:0008006" key="17">
    <source>
        <dbReference type="Google" id="ProtNLM"/>
    </source>
</evidence>
<dbReference type="PROSITE" id="PS51915">
    <property type="entry name" value="ZAD"/>
    <property type="match status" value="1"/>
</dbReference>
<feature type="binding site" evidence="11">
    <location>
        <position position="12"/>
    </location>
    <ligand>
        <name>Zn(2+)</name>
        <dbReference type="ChEBI" id="CHEBI:29105"/>
    </ligand>
</feature>
<evidence type="ECO:0000256" key="1">
    <source>
        <dbReference type="ARBA" id="ARBA00004123"/>
    </source>
</evidence>
<dbReference type="FunFam" id="3.30.160.60:FF:000478">
    <property type="entry name" value="Zinc finger protein 133"/>
    <property type="match status" value="1"/>
</dbReference>
<reference evidence="16" key="1">
    <citation type="submission" date="2014-01" db="EMBL/GenBank/DDBJ databases">
        <title>The Genome Sequence of Anopheles farauti FAR1 (V2).</title>
        <authorList>
            <consortium name="The Broad Institute Genomics Platform"/>
            <person name="Neafsey D.E."/>
            <person name="Besansky N."/>
            <person name="Howell P."/>
            <person name="Walton C."/>
            <person name="Young S.K."/>
            <person name="Zeng Q."/>
            <person name="Gargeya S."/>
            <person name="Fitzgerald M."/>
            <person name="Haas B."/>
            <person name="Abouelleil A."/>
            <person name="Allen A.W."/>
            <person name="Alvarado L."/>
            <person name="Arachchi H.M."/>
            <person name="Berlin A.M."/>
            <person name="Chapman S.B."/>
            <person name="Gainer-Dewar J."/>
            <person name="Goldberg J."/>
            <person name="Griggs A."/>
            <person name="Gujja S."/>
            <person name="Hansen M."/>
            <person name="Howarth C."/>
            <person name="Imamovic A."/>
            <person name="Ireland A."/>
            <person name="Larimer J."/>
            <person name="McCowan C."/>
            <person name="Murphy C."/>
            <person name="Pearson M."/>
            <person name="Poon T.W."/>
            <person name="Priest M."/>
            <person name="Roberts A."/>
            <person name="Saif S."/>
            <person name="Shea T."/>
            <person name="Sisk P."/>
            <person name="Sykes S."/>
            <person name="Wortman J."/>
            <person name="Nusbaum C."/>
            <person name="Birren B."/>
        </authorList>
    </citation>
    <scope>NUCLEOTIDE SEQUENCE [LARGE SCALE GENOMIC DNA]</scope>
    <source>
        <strain evidence="16">FAR1</strain>
    </source>
</reference>
<dbReference type="PROSITE" id="PS00028">
    <property type="entry name" value="ZINC_FINGER_C2H2_1"/>
    <property type="match status" value="7"/>
</dbReference>
<dbReference type="InterPro" id="IPR012934">
    <property type="entry name" value="Znf_AD"/>
</dbReference>
<dbReference type="PANTHER" id="PTHR47772">
    <property type="entry name" value="ZINC FINGER PROTEIN 200"/>
    <property type="match status" value="1"/>
</dbReference>
<evidence type="ECO:0000256" key="7">
    <source>
        <dbReference type="ARBA" id="ARBA00023125"/>
    </source>
</evidence>
<dbReference type="Pfam" id="PF07776">
    <property type="entry name" value="zf-AD"/>
    <property type="match status" value="1"/>
</dbReference>
<feature type="compositionally biased region" description="Basic and acidic residues" evidence="12">
    <location>
        <begin position="145"/>
        <end position="162"/>
    </location>
</feature>
<dbReference type="VEuPathDB" id="VectorBase:AFAF013205"/>
<dbReference type="PROSITE" id="PS50157">
    <property type="entry name" value="ZINC_FINGER_C2H2_2"/>
    <property type="match status" value="7"/>
</dbReference>
<dbReference type="Pfam" id="PF00096">
    <property type="entry name" value="zf-C2H2"/>
    <property type="match status" value="4"/>
</dbReference>
<feature type="binding site" evidence="11">
    <location>
        <position position="56"/>
    </location>
    <ligand>
        <name>Zn(2+)</name>
        <dbReference type="ChEBI" id="CHEBI:29105"/>
    </ligand>
</feature>
<organism evidence="15 16">
    <name type="scientific">Anopheles farauti</name>
    <dbReference type="NCBI Taxonomy" id="69004"/>
    <lineage>
        <taxon>Eukaryota</taxon>
        <taxon>Metazoa</taxon>
        <taxon>Ecdysozoa</taxon>
        <taxon>Arthropoda</taxon>
        <taxon>Hexapoda</taxon>
        <taxon>Insecta</taxon>
        <taxon>Pterygota</taxon>
        <taxon>Neoptera</taxon>
        <taxon>Endopterygota</taxon>
        <taxon>Diptera</taxon>
        <taxon>Nematocera</taxon>
        <taxon>Culicoidea</taxon>
        <taxon>Culicidae</taxon>
        <taxon>Anophelinae</taxon>
        <taxon>Anopheles</taxon>
    </lineage>
</organism>
<keyword evidence="2 11" id="KW-0479">Metal-binding</keyword>
<dbReference type="AlphaFoldDB" id="A0A182QMK1"/>
<dbReference type="SUPFAM" id="SSF57716">
    <property type="entry name" value="Glucocorticoid receptor-like (DNA-binding domain)"/>
    <property type="match status" value="1"/>
</dbReference>
<comment type="subcellular location">
    <subcellularLocation>
        <location evidence="1">Nucleus</location>
    </subcellularLocation>
</comment>
<evidence type="ECO:0000256" key="4">
    <source>
        <dbReference type="ARBA" id="ARBA00022771"/>
    </source>
</evidence>
<keyword evidence="7" id="KW-0238">DNA-binding</keyword>
<feature type="binding site" evidence="11">
    <location>
        <position position="53"/>
    </location>
    <ligand>
        <name>Zn(2+)</name>
        <dbReference type="ChEBI" id="CHEBI:29105"/>
    </ligand>
</feature>
<evidence type="ECO:0000256" key="8">
    <source>
        <dbReference type="ARBA" id="ARBA00023163"/>
    </source>
</evidence>
<evidence type="ECO:0000256" key="10">
    <source>
        <dbReference type="PROSITE-ProRule" id="PRU00042"/>
    </source>
</evidence>
<dbReference type="GO" id="GO:0000122">
    <property type="term" value="P:negative regulation of transcription by RNA polymerase II"/>
    <property type="evidence" value="ECO:0007669"/>
    <property type="project" value="UniProtKB-ARBA"/>
</dbReference>
<evidence type="ECO:0000256" key="5">
    <source>
        <dbReference type="ARBA" id="ARBA00022833"/>
    </source>
</evidence>
<keyword evidence="6" id="KW-0805">Transcription regulation</keyword>
<evidence type="ECO:0000256" key="3">
    <source>
        <dbReference type="ARBA" id="ARBA00022737"/>
    </source>
</evidence>
<feature type="domain" description="ZAD" evidence="14">
    <location>
        <begin position="7"/>
        <end position="80"/>
    </location>
</feature>
<accession>A0A182QMK1</accession>
<dbReference type="FunFam" id="3.30.160.60:FF:001465">
    <property type="entry name" value="Zinc finger protein 560"/>
    <property type="match status" value="1"/>
</dbReference>
<evidence type="ECO:0000256" key="6">
    <source>
        <dbReference type="ARBA" id="ARBA00023015"/>
    </source>
</evidence>
<proteinExistence type="predicted"/>
<dbReference type="STRING" id="69004.A0A182QMK1"/>
<dbReference type="SMART" id="SM00868">
    <property type="entry name" value="zf-AD"/>
    <property type="match status" value="1"/>
</dbReference>
<dbReference type="Proteomes" id="UP000075886">
    <property type="component" value="Unassembled WGS sequence"/>
</dbReference>
<feature type="domain" description="C2H2-type" evidence="13">
    <location>
        <begin position="230"/>
        <end position="257"/>
    </location>
</feature>
<dbReference type="GO" id="GO:0008270">
    <property type="term" value="F:zinc ion binding"/>
    <property type="evidence" value="ECO:0007669"/>
    <property type="project" value="UniProtKB-UniRule"/>
</dbReference>
<dbReference type="InterPro" id="IPR013087">
    <property type="entry name" value="Znf_C2H2_type"/>
</dbReference>
<reference evidence="15" key="2">
    <citation type="submission" date="2020-05" db="UniProtKB">
        <authorList>
            <consortium name="EnsemblMetazoa"/>
        </authorList>
    </citation>
    <scope>IDENTIFICATION</scope>
    <source>
        <strain evidence="15">FAR1</strain>
    </source>
</reference>
<dbReference type="GO" id="GO:0005634">
    <property type="term" value="C:nucleus"/>
    <property type="evidence" value="ECO:0007669"/>
    <property type="project" value="UniProtKB-SubCell"/>
</dbReference>
<dbReference type="EnsemblMetazoa" id="AFAF013205-RA">
    <property type="protein sequence ID" value="AFAF013205-PA"/>
    <property type="gene ID" value="AFAF013205"/>
</dbReference>
<evidence type="ECO:0000256" key="2">
    <source>
        <dbReference type="ARBA" id="ARBA00022723"/>
    </source>
</evidence>
<feature type="domain" description="C2H2-type" evidence="13">
    <location>
        <begin position="258"/>
        <end position="285"/>
    </location>
</feature>
<keyword evidence="3" id="KW-0677">Repeat</keyword>
<feature type="domain" description="C2H2-type" evidence="13">
    <location>
        <begin position="171"/>
        <end position="199"/>
    </location>
</feature>
<dbReference type="Pfam" id="PF13912">
    <property type="entry name" value="zf-C2H2_6"/>
    <property type="match status" value="1"/>
</dbReference>
<evidence type="ECO:0000313" key="15">
    <source>
        <dbReference type="EnsemblMetazoa" id="AFAF013205-PA"/>
    </source>
</evidence>
<feature type="region of interest" description="Disordered" evidence="12">
    <location>
        <begin position="277"/>
        <end position="310"/>
    </location>
</feature>
<keyword evidence="5 11" id="KW-0862">Zinc</keyword>
<keyword evidence="9" id="KW-0539">Nucleus</keyword>
<dbReference type="Gene3D" id="3.30.160.60">
    <property type="entry name" value="Classic Zinc Finger"/>
    <property type="match status" value="5"/>
</dbReference>
<dbReference type="SUPFAM" id="SSF57667">
    <property type="entry name" value="beta-beta-alpha zinc fingers"/>
    <property type="match status" value="3"/>
</dbReference>